<gene>
    <name evidence="4" type="ORF">CJOHNSTONI_LOCUS8888</name>
</gene>
<feature type="compositionally biased region" description="Low complexity" evidence="1">
    <location>
        <begin position="32"/>
        <end position="58"/>
    </location>
</feature>
<feature type="compositionally biased region" description="Polar residues" evidence="1">
    <location>
        <begin position="170"/>
        <end position="188"/>
    </location>
</feature>
<evidence type="ECO:0000313" key="5">
    <source>
        <dbReference type="Proteomes" id="UP000746747"/>
    </source>
</evidence>
<dbReference type="SMART" id="SM00327">
    <property type="entry name" value="VWA"/>
    <property type="match status" value="1"/>
</dbReference>
<dbReference type="Pfam" id="PF00092">
    <property type="entry name" value="VWA"/>
    <property type="match status" value="1"/>
</dbReference>
<dbReference type="SUPFAM" id="SSF53300">
    <property type="entry name" value="vWA-like"/>
    <property type="match status" value="1"/>
</dbReference>
<feature type="compositionally biased region" description="Low complexity" evidence="1">
    <location>
        <begin position="133"/>
        <end position="153"/>
    </location>
</feature>
<evidence type="ECO:0000313" key="4">
    <source>
        <dbReference type="EMBL" id="CAG9539275.1"/>
    </source>
</evidence>
<feature type="signal peptide" evidence="2">
    <location>
        <begin position="1"/>
        <end position="16"/>
    </location>
</feature>
<feature type="region of interest" description="Disordered" evidence="1">
    <location>
        <begin position="25"/>
        <end position="71"/>
    </location>
</feature>
<feature type="compositionally biased region" description="Polar residues" evidence="1">
    <location>
        <begin position="59"/>
        <end position="71"/>
    </location>
</feature>
<dbReference type="PROSITE" id="PS50234">
    <property type="entry name" value="VWFA"/>
    <property type="match status" value="1"/>
</dbReference>
<feature type="region of interest" description="Disordered" evidence="1">
    <location>
        <begin position="98"/>
        <end position="157"/>
    </location>
</feature>
<name>A0A8J2MB69_9BILA</name>
<sequence>MIQILLIIGLITVCNAQYGEVEPPAPMPPSNYPSNDLEEISYSNKPSSSSENSYENGNKQVTQLESQSSPPIQLPHFVENVTCGSPVESQTTSVTVTQSTVHQISRQPSSKVSQFKQRTTTVLSSKPQSSKLPTRSSTPRTTRQTTSRSVTTQHPRITFISKRPELVVTQQPKTSRTVQITSRITRNQTSKTSRTTRLPSSSTVSRRPQNRPIQSSDCISDTLFVVDSTSSVRQFFEEHRNYIAEIINLILPEFDNEARIGLIEYSSPLRRQIKLPFIVHKNRTEIVETVKKLPFFAGITATGAALELALQLLQNRRTNMLTNVVVLTDGFSYDLVDEPSLMLHRLQNVRTFTVTVTDSWREYELNTIAGEQSRVFKGRNSVRELAKALTTCDNGLSNRRGSRRNNLLK</sequence>
<protein>
    <recommendedName>
        <fullName evidence="3">VWFA domain-containing protein</fullName>
    </recommendedName>
</protein>
<dbReference type="OrthoDB" id="6132182at2759"/>
<feature type="domain" description="VWFA" evidence="3">
    <location>
        <begin position="221"/>
        <end position="392"/>
    </location>
</feature>
<dbReference type="EMBL" id="CAKAEH010001765">
    <property type="protein sequence ID" value="CAG9539275.1"/>
    <property type="molecule type" value="Genomic_DNA"/>
</dbReference>
<dbReference type="InterPro" id="IPR002035">
    <property type="entry name" value="VWF_A"/>
</dbReference>
<keyword evidence="5" id="KW-1185">Reference proteome</keyword>
<dbReference type="InterPro" id="IPR036465">
    <property type="entry name" value="vWFA_dom_sf"/>
</dbReference>
<organism evidence="4 5">
    <name type="scientific">Cercopithifilaria johnstoni</name>
    <dbReference type="NCBI Taxonomy" id="2874296"/>
    <lineage>
        <taxon>Eukaryota</taxon>
        <taxon>Metazoa</taxon>
        <taxon>Ecdysozoa</taxon>
        <taxon>Nematoda</taxon>
        <taxon>Chromadorea</taxon>
        <taxon>Rhabditida</taxon>
        <taxon>Spirurina</taxon>
        <taxon>Spiruromorpha</taxon>
        <taxon>Filarioidea</taxon>
        <taxon>Onchocercidae</taxon>
        <taxon>Cercopithifilaria</taxon>
    </lineage>
</organism>
<reference evidence="4" key="1">
    <citation type="submission" date="2021-09" db="EMBL/GenBank/DDBJ databases">
        <authorList>
            <consortium name="Pathogen Informatics"/>
        </authorList>
    </citation>
    <scope>NUCLEOTIDE SEQUENCE</scope>
</reference>
<feature type="region of interest" description="Disordered" evidence="1">
    <location>
        <begin position="170"/>
        <end position="215"/>
    </location>
</feature>
<comment type="caution">
    <text evidence="4">The sequence shown here is derived from an EMBL/GenBank/DDBJ whole genome shotgun (WGS) entry which is preliminary data.</text>
</comment>
<dbReference type="PANTHER" id="PTHR24020">
    <property type="entry name" value="COLLAGEN ALPHA"/>
    <property type="match status" value="1"/>
</dbReference>
<feature type="compositionally biased region" description="Low complexity" evidence="1">
    <location>
        <begin position="189"/>
        <end position="207"/>
    </location>
</feature>
<proteinExistence type="predicted"/>
<evidence type="ECO:0000259" key="3">
    <source>
        <dbReference type="PROSITE" id="PS50234"/>
    </source>
</evidence>
<feature type="compositionally biased region" description="Polar residues" evidence="1">
    <location>
        <begin position="104"/>
        <end position="132"/>
    </location>
</feature>
<feature type="chain" id="PRO_5035305947" description="VWFA domain-containing protein" evidence="2">
    <location>
        <begin position="17"/>
        <end position="409"/>
    </location>
</feature>
<accession>A0A8J2MB69</accession>
<dbReference type="PANTHER" id="PTHR24020:SF84">
    <property type="entry name" value="VWFA DOMAIN-CONTAINING PROTEIN"/>
    <property type="match status" value="1"/>
</dbReference>
<dbReference type="AlphaFoldDB" id="A0A8J2MB69"/>
<dbReference type="Gene3D" id="3.40.50.410">
    <property type="entry name" value="von Willebrand factor, type A domain"/>
    <property type="match status" value="1"/>
</dbReference>
<dbReference type="Proteomes" id="UP000746747">
    <property type="component" value="Unassembled WGS sequence"/>
</dbReference>
<keyword evidence="2" id="KW-0732">Signal</keyword>
<evidence type="ECO:0000256" key="1">
    <source>
        <dbReference type="SAM" id="MobiDB-lite"/>
    </source>
</evidence>
<evidence type="ECO:0000256" key="2">
    <source>
        <dbReference type="SAM" id="SignalP"/>
    </source>
</evidence>
<dbReference type="InterPro" id="IPR050525">
    <property type="entry name" value="ECM_Assembly_Org"/>
</dbReference>